<protein>
    <recommendedName>
        <fullName evidence="5">Flavin-containing monooxygenase</fullName>
        <ecNumber evidence="5">1.-.-.-</ecNumber>
    </recommendedName>
</protein>
<dbReference type="GO" id="GO:0004499">
    <property type="term" value="F:N,N-dimethylaniline monooxygenase activity"/>
    <property type="evidence" value="ECO:0007669"/>
    <property type="project" value="InterPro"/>
</dbReference>
<dbReference type="Gene3D" id="3.50.50.60">
    <property type="entry name" value="FAD/NAD(P)-binding domain"/>
    <property type="match status" value="1"/>
</dbReference>
<dbReference type="PANTHER" id="PTHR23023">
    <property type="entry name" value="DIMETHYLANILINE MONOOXYGENASE"/>
    <property type="match status" value="1"/>
</dbReference>
<dbReference type="InterPro" id="IPR036188">
    <property type="entry name" value="FAD/NAD-bd_sf"/>
</dbReference>
<comment type="similarity">
    <text evidence="1 5">Belongs to the FMO family.</text>
</comment>
<keyword evidence="4 5" id="KW-0560">Oxidoreductase</keyword>
<evidence type="ECO:0000256" key="4">
    <source>
        <dbReference type="ARBA" id="ARBA00023002"/>
    </source>
</evidence>
<organism evidence="6 7">
    <name type="scientific">Lactuca virosa</name>
    <dbReference type="NCBI Taxonomy" id="75947"/>
    <lineage>
        <taxon>Eukaryota</taxon>
        <taxon>Viridiplantae</taxon>
        <taxon>Streptophyta</taxon>
        <taxon>Embryophyta</taxon>
        <taxon>Tracheophyta</taxon>
        <taxon>Spermatophyta</taxon>
        <taxon>Magnoliopsida</taxon>
        <taxon>eudicotyledons</taxon>
        <taxon>Gunneridae</taxon>
        <taxon>Pentapetalae</taxon>
        <taxon>asterids</taxon>
        <taxon>campanulids</taxon>
        <taxon>Asterales</taxon>
        <taxon>Asteraceae</taxon>
        <taxon>Cichorioideae</taxon>
        <taxon>Cichorieae</taxon>
        <taxon>Lactucinae</taxon>
        <taxon>Lactuca</taxon>
    </lineage>
</organism>
<reference evidence="6 7" key="1">
    <citation type="submission" date="2022-01" db="EMBL/GenBank/DDBJ databases">
        <authorList>
            <person name="Xiong W."/>
            <person name="Schranz E."/>
        </authorList>
    </citation>
    <scope>NUCLEOTIDE SEQUENCE [LARGE SCALE GENOMIC DNA]</scope>
</reference>
<dbReference type="Proteomes" id="UP001157418">
    <property type="component" value="Unassembled WGS sequence"/>
</dbReference>
<comment type="caution">
    <text evidence="6">The sequence shown here is derived from an EMBL/GenBank/DDBJ whole genome shotgun (WGS) entry which is preliminary data.</text>
</comment>
<dbReference type="SUPFAM" id="SSF51905">
    <property type="entry name" value="FAD/NAD(P)-binding domain"/>
    <property type="match status" value="1"/>
</dbReference>
<keyword evidence="5" id="KW-0503">Monooxygenase</keyword>
<dbReference type="EMBL" id="CAKMRJ010003779">
    <property type="protein sequence ID" value="CAH1434651.1"/>
    <property type="molecule type" value="Genomic_DNA"/>
</dbReference>
<accession>A0AAU9N9F2</accession>
<sequence>MTESLNIAVIGAGTSGLLTARENHRVTVFEKSNRLGGTWLYEPQVEADDVLHLDPNRSIVHSSLYSSLRTNLPRPLISFSDYSFEDKYYGDPRMFPGHEEVLKFLQDFANEFGVTEVIRFTSEVVRVDSLDGDFVVEWKTMEVGSVAEVFDAVVVCSGHHTEPRIADDVPGNFTDRPARVTF</sequence>
<keyword evidence="3 5" id="KW-0274">FAD</keyword>
<evidence type="ECO:0000256" key="1">
    <source>
        <dbReference type="ARBA" id="ARBA00009183"/>
    </source>
</evidence>
<dbReference type="EC" id="1.-.-.-" evidence="5"/>
<evidence type="ECO:0000256" key="3">
    <source>
        <dbReference type="ARBA" id="ARBA00022827"/>
    </source>
</evidence>
<proteinExistence type="inferred from homology"/>
<comment type="cofactor">
    <cofactor evidence="5">
        <name>FAD</name>
        <dbReference type="ChEBI" id="CHEBI:57692"/>
    </cofactor>
</comment>
<dbReference type="InterPro" id="IPR020946">
    <property type="entry name" value="Flavin_mOase-like"/>
</dbReference>
<evidence type="ECO:0000256" key="2">
    <source>
        <dbReference type="ARBA" id="ARBA00022630"/>
    </source>
</evidence>
<evidence type="ECO:0000313" key="7">
    <source>
        <dbReference type="Proteomes" id="UP001157418"/>
    </source>
</evidence>
<dbReference type="GO" id="GO:0050660">
    <property type="term" value="F:flavin adenine dinucleotide binding"/>
    <property type="evidence" value="ECO:0007669"/>
    <property type="project" value="InterPro"/>
</dbReference>
<dbReference type="InterPro" id="IPR050346">
    <property type="entry name" value="FMO-like"/>
</dbReference>
<evidence type="ECO:0000256" key="5">
    <source>
        <dbReference type="RuleBase" id="RU361177"/>
    </source>
</evidence>
<evidence type="ECO:0000313" key="6">
    <source>
        <dbReference type="EMBL" id="CAH1434651.1"/>
    </source>
</evidence>
<name>A0AAU9N9F2_9ASTR</name>
<dbReference type="GO" id="GO:0050661">
    <property type="term" value="F:NADP binding"/>
    <property type="evidence" value="ECO:0007669"/>
    <property type="project" value="InterPro"/>
</dbReference>
<dbReference type="Pfam" id="PF00743">
    <property type="entry name" value="FMO-like"/>
    <property type="match status" value="1"/>
</dbReference>
<keyword evidence="7" id="KW-1185">Reference proteome</keyword>
<dbReference type="AlphaFoldDB" id="A0AAU9N9F2"/>
<gene>
    <name evidence="6" type="ORF">LVIROSA_LOCUS21154</name>
</gene>
<keyword evidence="2 5" id="KW-0285">Flavoprotein</keyword>